<comment type="caution">
    <text evidence="1">The sequence shown here is derived from an EMBL/GenBank/DDBJ whole genome shotgun (WGS) entry which is preliminary data.</text>
</comment>
<sequence length="157" mass="17155">MLSAEGVRRARHHGESLPEAGYVLTGPDRRHVETAIAMGYAVDEMVPWPSGYLTGVVEHHDQWRWERPFERYADLLESSRSLRGVAQTHLAHWLRAVGRVDRGGMALVVSSGGSIEPVLVAAAPDGDHAGWGPALQHLQGATLNFDGDTCVSVTIRR</sequence>
<evidence type="ECO:0008006" key="3">
    <source>
        <dbReference type="Google" id="ProtNLM"/>
    </source>
</evidence>
<dbReference type="InterPro" id="IPR029033">
    <property type="entry name" value="His_PPase_superfam"/>
</dbReference>
<evidence type="ECO:0000313" key="1">
    <source>
        <dbReference type="EMBL" id="TDE96184.1"/>
    </source>
</evidence>
<name>A0ABY2E6U9_9MICO</name>
<organism evidence="1 2">
    <name type="scientific">Occultella glacieicola</name>
    <dbReference type="NCBI Taxonomy" id="2518684"/>
    <lineage>
        <taxon>Bacteria</taxon>
        <taxon>Bacillati</taxon>
        <taxon>Actinomycetota</taxon>
        <taxon>Actinomycetes</taxon>
        <taxon>Micrococcales</taxon>
        <taxon>Ruaniaceae</taxon>
        <taxon>Occultella</taxon>
    </lineage>
</organism>
<dbReference type="Gene3D" id="3.40.50.1240">
    <property type="entry name" value="Phosphoglycerate mutase-like"/>
    <property type="match status" value="1"/>
</dbReference>
<dbReference type="SUPFAM" id="SSF53254">
    <property type="entry name" value="Phosphoglycerate mutase-like"/>
    <property type="match status" value="1"/>
</dbReference>
<evidence type="ECO:0000313" key="2">
    <source>
        <dbReference type="Proteomes" id="UP000504882"/>
    </source>
</evidence>
<dbReference type="EMBL" id="SMNA01000003">
    <property type="protein sequence ID" value="TDE96184.1"/>
    <property type="molecule type" value="Genomic_DNA"/>
</dbReference>
<keyword evidence="2" id="KW-1185">Reference proteome</keyword>
<dbReference type="Proteomes" id="UP000504882">
    <property type="component" value="Unassembled WGS sequence"/>
</dbReference>
<reference evidence="1 2" key="1">
    <citation type="submission" date="2019-03" db="EMBL/GenBank/DDBJ databases">
        <title>Genomic features of bacteria from cold environments.</title>
        <authorList>
            <person name="Shen L."/>
        </authorList>
    </citation>
    <scope>NUCLEOTIDE SEQUENCE [LARGE SCALE GENOMIC DNA]</scope>
    <source>
        <strain evidence="2">T3246-1</strain>
    </source>
</reference>
<gene>
    <name evidence="1" type="ORF">EXU48_06655</name>
</gene>
<proteinExistence type="predicted"/>
<protein>
    <recommendedName>
        <fullName evidence="3">Histidine phosphatase family protein</fullName>
    </recommendedName>
</protein>
<accession>A0ABY2E6U9</accession>